<dbReference type="SUPFAM" id="SSF64307">
    <property type="entry name" value="SirA-like"/>
    <property type="match status" value="1"/>
</dbReference>
<evidence type="ECO:0000313" key="1">
    <source>
        <dbReference type="EMBL" id="QDV04586.1"/>
    </source>
</evidence>
<reference evidence="1 2" key="1">
    <citation type="submission" date="2019-02" db="EMBL/GenBank/DDBJ databases">
        <title>Deep-cultivation of Planctomycetes and their phenomic and genomic characterization uncovers novel biology.</title>
        <authorList>
            <person name="Wiegand S."/>
            <person name="Jogler M."/>
            <person name="Boedeker C."/>
            <person name="Pinto D."/>
            <person name="Vollmers J."/>
            <person name="Rivas-Marin E."/>
            <person name="Kohn T."/>
            <person name="Peeters S.H."/>
            <person name="Heuer A."/>
            <person name="Rast P."/>
            <person name="Oberbeckmann S."/>
            <person name="Bunk B."/>
            <person name="Jeske O."/>
            <person name="Meyerdierks A."/>
            <person name="Storesund J.E."/>
            <person name="Kallscheuer N."/>
            <person name="Luecker S."/>
            <person name="Lage O.M."/>
            <person name="Pohl T."/>
            <person name="Merkel B.J."/>
            <person name="Hornburger P."/>
            <person name="Mueller R.-W."/>
            <person name="Bruemmer F."/>
            <person name="Labrenz M."/>
            <person name="Spormann A.M."/>
            <person name="Op den Camp H."/>
            <person name="Overmann J."/>
            <person name="Amann R."/>
            <person name="Jetten M.S.M."/>
            <person name="Mascher T."/>
            <person name="Medema M.H."/>
            <person name="Devos D.P."/>
            <person name="Kaster A.-K."/>
            <person name="Ovreas L."/>
            <person name="Rohde M."/>
            <person name="Galperin M.Y."/>
            <person name="Jogler C."/>
        </authorList>
    </citation>
    <scope>NUCLEOTIDE SEQUENCE [LARGE SCALE GENOMIC DNA]</scope>
    <source>
        <strain evidence="1 2">Poly30</strain>
    </source>
</reference>
<keyword evidence="2" id="KW-1185">Reference proteome</keyword>
<dbReference type="EMBL" id="CP036434">
    <property type="protein sequence ID" value="QDV04586.1"/>
    <property type="molecule type" value="Genomic_DNA"/>
</dbReference>
<dbReference type="InterPro" id="IPR036868">
    <property type="entry name" value="TusA-like_sf"/>
</dbReference>
<evidence type="ECO:0000313" key="2">
    <source>
        <dbReference type="Proteomes" id="UP000320390"/>
    </source>
</evidence>
<proteinExistence type="predicted"/>
<dbReference type="Proteomes" id="UP000320390">
    <property type="component" value="Chromosome"/>
</dbReference>
<dbReference type="RefSeq" id="WP_419190779.1">
    <property type="nucleotide sequence ID" value="NZ_CP036434.1"/>
</dbReference>
<protein>
    <submittedName>
        <fullName evidence="1">Uncharacterized protein</fullName>
    </submittedName>
</protein>
<accession>A0A518EKH8</accession>
<name>A0A518EKH8_9BACT</name>
<dbReference type="AlphaFoldDB" id="A0A518EKH8"/>
<sequence>MNDPDDPIPTDLDGALAGATDVEVFDAGDRGCGELALELRMRIQKLPEYATLMLVTTDAGAPEDVPAWARLTGNVLLAAAPPRFLIERRLPENRSPDDRSPDDRL</sequence>
<organism evidence="1 2">
    <name type="scientific">Saltatorellus ferox</name>
    <dbReference type="NCBI Taxonomy" id="2528018"/>
    <lineage>
        <taxon>Bacteria</taxon>
        <taxon>Pseudomonadati</taxon>
        <taxon>Planctomycetota</taxon>
        <taxon>Planctomycetia</taxon>
        <taxon>Planctomycetia incertae sedis</taxon>
        <taxon>Saltatorellus</taxon>
    </lineage>
</organism>
<dbReference type="Gene3D" id="3.30.110.40">
    <property type="entry name" value="TusA-like domain"/>
    <property type="match status" value="1"/>
</dbReference>
<gene>
    <name evidence="1" type="ORF">Poly30_00770</name>
</gene>